<gene>
    <name evidence="20" type="ORF">AQPE_0340</name>
</gene>
<dbReference type="InterPro" id="IPR003856">
    <property type="entry name" value="LPS_length_determ_N"/>
</dbReference>
<evidence type="ECO:0000256" key="10">
    <source>
        <dbReference type="ARBA" id="ARBA00022777"/>
    </source>
</evidence>
<dbReference type="GO" id="GO:0004715">
    <property type="term" value="F:non-membrane spanning protein tyrosine kinase activity"/>
    <property type="evidence" value="ECO:0007669"/>
    <property type="project" value="UniProtKB-EC"/>
</dbReference>
<keyword evidence="14" id="KW-0829">Tyrosine-protein kinase</keyword>
<keyword evidence="21" id="KW-1185">Reference proteome</keyword>
<evidence type="ECO:0000256" key="16">
    <source>
        <dbReference type="SAM" id="Phobius"/>
    </source>
</evidence>
<evidence type="ECO:0000313" key="20">
    <source>
        <dbReference type="EMBL" id="BBE16203.1"/>
    </source>
</evidence>
<feature type="transmembrane region" description="Helical" evidence="16">
    <location>
        <begin position="30"/>
        <end position="48"/>
    </location>
</feature>
<evidence type="ECO:0000256" key="9">
    <source>
        <dbReference type="ARBA" id="ARBA00022741"/>
    </source>
</evidence>
<sequence>MENIDNIYEVLKEEDGPDIKKIIYLLLRQWHWFLLFGALGFGGAYSYTRLTKPTYSVSGSILIPEKSNEMDLKDLFSGALQGGQDNTKINNQIEILKSSFTINHTLLNLNWRTSWYKKDLFIWNGIYKQEPFDVQETQSFINPSGIKIYITPTSQNSYLVSGVGELNVQGKIYIVKFNSKGEFGHPFRNEYFNFTILKKINISDIPDGKYYFVFNDQREMTLAYQIRLDATLKDEKSDIVLCTIKGEEPEKESDFLNELIKVYIRQKMEVQNEAQRRSLDFINTQLAGISDSLDRAGTKSTEFRSRNDIIDLGAEGTLVMNTLKEVESEKAQTQMQLDYFRNVLDYLEKNGDLTKLVSPSVVGIEDASLNALVVNLGELFSRRQVLSFTARANNPTLILLDKELAQARTRLNENIRNLIDNANRSINSLKDRQDKIILQLNKLPQKEQQMINIQRQFDLTNEIYTFMLQKRAETNIALASSISDVQIIESASPDTALSVGLTRKTILPIGFILGLSLPAGFILLVNFFDTRIRTQEDIENNTQLPIIGNIMHSFDANELTVFGNPKSNIAESFRDLRTNLEFMLSGTQAKVISIHSTNPSEGKTFNTTNLATILAMNDNKVLIIGADMRKPKLHRIFKVENEHGLSTCLIGADTFEQVIFPTQIENLYLLPSGPVPPNPAEILSKPAMKNLIEMARNQFDYVLIDNSPVALVTDGIIASRVSDLNIFILRYGVSHKHQLEMINQYAETKKVTNIGIIVNDIKVNSFGYTYYKYYQYEAYQKDYYAYGEDGVEKRRKKKVKKA</sequence>
<dbReference type="PANTHER" id="PTHR32309">
    <property type="entry name" value="TYROSINE-PROTEIN KINASE"/>
    <property type="match status" value="1"/>
</dbReference>
<keyword evidence="8 16" id="KW-0812">Transmembrane</keyword>
<feature type="domain" description="AAA" evidence="18">
    <location>
        <begin position="590"/>
        <end position="709"/>
    </location>
</feature>
<keyword evidence="11" id="KW-0067">ATP-binding</keyword>
<proteinExistence type="inferred from homology"/>
<comment type="similarity">
    <text evidence="2">Belongs to the CpsD/CapB family.</text>
</comment>
<dbReference type="GO" id="GO:0042802">
    <property type="term" value="F:identical protein binding"/>
    <property type="evidence" value="ECO:0007669"/>
    <property type="project" value="UniProtKB-ARBA"/>
</dbReference>
<dbReference type="RefSeq" id="WP_318349296.1">
    <property type="nucleotide sequence ID" value="NZ_AP018694.1"/>
</dbReference>
<evidence type="ECO:0000256" key="3">
    <source>
        <dbReference type="ARBA" id="ARBA00008883"/>
    </source>
</evidence>
<keyword evidence="5" id="KW-1003">Cell membrane</keyword>
<dbReference type="CDD" id="cd05387">
    <property type="entry name" value="BY-kinase"/>
    <property type="match status" value="1"/>
</dbReference>
<dbReference type="Proteomes" id="UP001193389">
    <property type="component" value="Chromosome"/>
</dbReference>
<feature type="domain" description="Polysaccharide chain length determinant N-terminal" evidence="17">
    <location>
        <begin position="18"/>
        <end position="99"/>
    </location>
</feature>
<dbReference type="FunFam" id="3.40.50.300:FF:000527">
    <property type="entry name" value="Tyrosine-protein kinase etk"/>
    <property type="match status" value="1"/>
</dbReference>
<evidence type="ECO:0000259" key="18">
    <source>
        <dbReference type="Pfam" id="PF13614"/>
    </source>
</evidence>
<dbReference type="GO" id="GO:0005524">
    <property type="term" value="F:ATP binding"/>
    <property type="evidence" value="ECO:0007669"/>
    <property type="project" value="UniProtKB-KW"/>
</dbReference>
<evidence type="ECO:0000259" key="17">
    <source>
        <dbReference type="Pfam" id="PF02706"/>
    </source>
</evidence>
<evidence type="ECO:0000259" key="19">
    <source>
        <dbReference type="Pfam" id="PF13807"/>
    </source>
</evidence>
<keyword evidence="6" id="KW-0997">Cell inner membrane</keyword>
<dbReference type="EC" id="2.7.10.2" evidence="4"/>
<dbReference type="GO" id="GO:0005886">
    <property type="term" value="C:plasma membrane"/>
    <property type="evidence" value="ECO:0007669"/>
    <property type="project" value="UniProtKB-SubCell"/>
</dbReference>
<keyword evidence="13 16" id="KW-0472">Membrane</keyword>
<dbReference type="Gene3D" id="3.40.50.300">
    <property type="entry name" value="P-loop containing nucleotide triphosphate hydrolases"/>
    <property type="match status" value="1"/>
</dbReference>
<dbReference type="InterPro" id="IPR050445">
    <property type="entry name" value="Bact_polysacc_biosynth/exp"/>
</dbReference>
<keyword evidence="9" id="KW-0547">Nucleotide-binding</keyword>
<reference evidence="20" key="1">
    <citation type="journal article" date="2020" name="Int. J. Syst. Evol. Microbiol.">
        <title>Aquipluma nitroreducens gen. nov. sp. nov., a novel facultatively anaerobic bacterium isolated from a freshwater lake.</title>
        <authorList>
            <person name="Watanabe M."/>
            <person name="Kojima H."/>
            <person name="Fukui M."/>
        </authorList>
    </citation>
    <scope>NUCLEOTIDE SEQUENCE</scope>
    <source>
        <strain evidence="20">MeG22</strain>
    </source>
</reference>
<keyword evidence="7" id="KW-0808">Transferase</keyword>
<dbReference type="KEGG" id="anf:AQPE_0340"/>
<name>A0A5K7S3T0_9BACT</name>
<dbReference type="InterPro" id="IPR025669">
    <property type="entry name" value="AAA_dom"/>
</dbReference>
<keyword evidence="12 16" id="KW-1133">Transmembrane helix</keyword>
<evidence type="ECO:0000256" key="8">
    <source>
        <dbReference type="ARBA" id="ARBA00022692"/>
    </source>
</evidence>
<dbReference type="AlphaFoldDB" id="A0A5K7S3T0"/>
<evidence type="ECO:0000256" key="2">
    <source>
        <dbReference type="ARBA" id="ARBA00007316"/>
    </source>
</evidence>
<dbReference type="EMBL" id="AP018694">
    <property type="protein sequence ID" value="BBE16203.1"/>
    <property type="molecule type" value="Genomic_DNA"/>
</dbReference>
<feature type="domain" description="Tyrosine-protein kinase G-rich" evidence="19">
    <location>
        <begin position="447"/>
        <end position="524"/>
    </location>
</feature>
<dbReference type="InterPro" id="IPR005702">
    <property type="entry name" value="Wzc-like_C"/>
</dbReference>
<keyword evidence="10 20" id="KW-0418">Kinase</keyword>
<dbReference type="Pfam" id="PF13614">
    <property type="entry name" value="AAA_31"/>
    <property type="match status" value="1"/>
</dbReference>
<evidence type="ECO:0000256" key="12">
    <source>
        <dbReference type="ARBA" id="ARBA00022989"/>
    </source>
</evidence>
<evidence type="ECO:0000256" key="1">
    <source>
        <dbReference type="ARBA" id="ARBA00004429"/>
    </source>
</evidence>
<evidence type="ECO:0000256" key="14">
    <source>
        <dbReference type="ARBA" id="ARBA00023137"/>
    </source>
</evidence>
<dbReference type="Pfam" id="PF02706">
    <property type="entry name" value="Wzz"/>
    <property type="match status" value="1"/>
</dbReference>
<dbReference type="SUPFAM" id="SSF52540">
    <property type="entry name" value="P-loop containing nucleoside triphosphate hydrolases"/>
    <property type="match status" value="1"/>
</dbReference>
<dbReference type="Pfam" id="PF13807">
    <property type="entry name" value="GNVR"/>
    <property type="match status" value="1"/>
</dbReference>
<dbReference type="InterPro" id="IPR027417">
    <property type="entry name" value="P-loop_NTPase"/>
</dbReference>
<evidence type="ECO:0000256" key="4">
    <source>
        <dbReference type="ARBA" id="ARBA00011903"/>
    </source>
</evidence>
<comment type="catalytic activity">
    <reaction evidence="15">
        <text>L-tyrosyl-[protein] + ATP = O-phospho-L-tyrosyl-[protein] + ADP + H(+)</text>
        <dbReference type="Rhea" id="RHEA:10596"/>
        <dbReference type="Rhea" id="RHEA-COMP:10136"/>
        <dbReference type="Rhea" id="RHEA-COMP:20101"/>
        <dbReference type="ChEBI" id="CHEBI:15378"/>
        <dbReference type="ChEBI" id="CHEBI:30616"/>
        <dbReference type="ChEBI" id="CHEBI:46858"/>
        <dbReference type="ChEBI" id="CHEBI:61978"/>
        <dbReference type="ChEBI" id="CHEBI:456216"/>
        <dbReference type="EC" id="2.7.10.2"/>
    </reaction>
</comment>
<evidence type="ECO:0000256" key="5">
    <source>
        <dbReference type="ARBA" id="ARBA00022475"/>
    </source>
</evidence>
<evidence type="ECO:0000256" key="15">
    <source>
        <dbReference type="ARBA" id="ARBA00051245"/>
    </source>
</evidence>
<protein>
    <recommendedName>
        <fullName evidence="4">non-specific protein-tyrosine kinase</fullName>
        <ecNumber evidence="4">2.7.10.2</ecNumber>
    </recommendedName>
</protein>
<dbReference type="NCBIfam" id="TIGR01007">
    <property type="entry name" value="eps_fam"/>
    <property type="match status" value="1"/>
</dbReference>
<dbReference type="InterPro" id="IPR032807">
    <property type="entry name" value="GNVR"/>
</dbReference>
<comment type="similarity">
    <text evidence="3">Belongs to the etk/wzc family.</text>
</comment>
<feature type="transmembrane region" description="Helical" evidence="16">
    <location>
        <begin position="506"/>
        <end position="528"/>
    </location>
</feature>
<evidence type="ECO:0000313" key="21">
    <source>
        <dbReference type="Proteomes" id="UP001193389"/>
    </source>
</evidence>
<evidence type="ECO:0000256" key="7">
    <source>
        <dbReference type="ARBA" id="ARBA00022679"/>
    </source>
</evidence>
<accession>A0A5K7S3T0</accession>
<comment type="subcellular location">
    <subcellularLocation>
        <location evidence="1">Cell inner membrane</location>
        <topology evidence="1">Multi-pass membrane protein</topology>
    </subcellularLocation>
</comment>
<evidence type="ECO:0000256" key="13">
    <source>
        <dbReference type="ARBA" id="ARBA00023136"/>
    </source>
</evidence>
<evidence type="ECO:0000256" key="6">
    <source>
        <dbReference type="ARBA" id="ARBA00022519"/>
    </source>
</evidence>
<dbReference type="PANTHER" id="PTHR32309:SF13">
    <property type="entry name" value="FERRIC ENTEROBACTIN TRANSPORT PROTEIN FEPE"/>
    <property type="match status" value="1"/>
</dbReference>
<organism evidence="20 21">
    <name type="scientific">Aquipluma nitroreducens</name>
    <dbReference type="NCBI Taxonomy" id="2010828"/>
    <lineage>
        <taxon>Bacteria</taxon>
        <taxon>Pseudomonadati</taxon>
        <taxon>Bacteroidota</taxon>
        <taxon>Bacteroidia</taxon>
        <taxon>Marinilabiliales</taxon>
        <taxon>Prolixibacteraceae</taxon>
        <taxon>Aquipluma</taxon>
    </lineage>
</organism>
<evidence type="ECO:0000256" key="11">
    <source>
        <dbReference type="ARBA" id="ARBA00022840"/>
    </source>
</evidence>